<dbReference type="Gene3D" id="3.40.605.10">
    <property type="entry name" value="Aldehyde Dehydrogenase, Chain A, domain 1"/>
    <property type="match status" value="1"/>
</dbReference>
<comment type="similarity">
    <text evidence="7">Belongs to the gamma-glutamyl phosphate reductase family.</text>
</comment>
<evidence type="ECO:0000313" key="9">
    <source>
        <dbReference type="EMBL" id="TGK91769.1"/>
    </source>
</evidence>
<dbReference type="InterPro" id="IPR016161">
    <property type="entry name" value="Ald_DH/histidinol_DH"/>
</dbReference>
<accession>A0A2M9Y141</accession>
<gene>
    <name evidence="7" type="primary">proA</name>
    <name evidence="9" type="ORF">EHQ30_16375</name>
</gene>
<dbReference type="GO" id="GO:0055129">
    <property type="term" value="P:L-proline biosynthetic process"/>
    <property type="evidence" value="ECO:0007669"/>
    <property type="project" value="UniProtKB-UniRule"/>
</dbReference>
<dbReference type="EC" id="1.2.1.41" evidence="7"/>
<sequence>MADDPTNYAKSLATKAKLASRSLKGLTTLEKNSVLRRVEELLFANEAAIIEKNQLDMKNGKEKGLSPSMMDRLLLDSKRIKGMAKSIEEIRNLPDPVGEVVRGTILPNGLELLTKRVPIGVVMTIFESRPNVIIDIASLSFKSGNACILRGGSEAFHSNSILSSLFHKAIEEAKLPGVSKDVVTFVENTNREAMVPFFQLEDLIDVIVPRGGEALIRFVSENSKIPVIKHDKGVTNLYLSDKANPEIVFPILVNSKVQRPGVCNALENLFIHKDYPNITGLLSELETSGIQILGDSAIQNLLPSAKLASEDDFYTEFLDTRLSVRIVSSVSEAMENIRKYSSGHTECILSEDVSEIQIFQKELDSAAIFVNCSTRFHDGGEYGLGAEVGISTGKLHVRGPMGLIHLTTTTTYVTGSGQVRG</sequence>
<dbReference type="InterPro" id="IPR015590">
    <property type="entry name" value="Aldehyde_DH_dom"/>
</dbReference>
<evidence type="ECO:0000256" key="1">
    <source>
        <dbReference type="ARBA" id="ARBA00004985"/>
    </source>
</evidence>
<dbReference type="NCBIfam" id="TIGR00407">
    <property type="entry name" value="proA"/>
    <property type="match status" value="1"/>
</dbReference>
<dbReference type="PANTHER" id="PTHR11063:SF8">
    <property type="entry name" value="DELTA-1-PYRROLINE-5-CARBOXYLATE SYNTHASE"/>
    <property type="match status" value="1"/>
</dbReference>
<dbReference type="OrthoDB" id="9809970at2"/>
<evidence type="ECO:0000256" key="7">
    <source>
        <dbReference type="HAMAP-Rule" id="MF_00412"/>
    </source>
</evidence>
<evidence type="ECO:0000256" key="6">
    <source>
        <dbReference type="ARBA" id="ARBA00049024"/>
    </source>
</evidence>
<dbReference type="SUPFAM" id="SSF53720">
    <property type="entry name" value="ALDH-like"/>
    <property type="match status" value="1"/>
</dbReference>
<evidence type="ECO:0000313" key="10">
    <source>
        <dbReference type="Proteomes" id="UP000297891"/>
    </source>
</evidence>
<dbReference type="PANTHER" id="PTHR11063">
    <property type="entry name" value="GLUTAMATE SEMIALDEHYDE DEHYDROGENASE"/>
    <property type="match status" value="1"/>
</dbReference>
<feature type="domain" description="Aldehyde dehydrogenase" evidence="8">
    <location>
        <begin position="10"/>
        <end position="274"/>
    </location>
</feature>
<dbReference type="InterPro" id="IPR012134">
    <property type="entry name" value="Glu-5-SA_DH"/>
</dbReference>
<evidence type="ECO:0000256" key="2">
    <source>
        <dbReference type="ARBA" id="ARBA00022605"/>
    </source>
</evidence>
<dbReference type="Pfam" id="PF00171">
    <property type="entry name" value="Aldedh"/>
    <property type="match status" value="1"/>
</dbReference>
<keyword evidence="7" id="KW-0963">Cytoplasm</keyword>
<comment type="caution">
    <text evidence="9">The sequence shown here is derived from an EMBL/GenBank/DDBJ whole genome shotgun (WGS) entry which is preliminary data.</text>
</comment>
<dbReference type="EMBL" id="RQFP01000014">
    <property type="protein sequence ID" value="TGK91769.1"/>
    <property type="molecule type" value="Genomic_DNA"/>
</dbReference>
<dbReference type="InterPro" id="IPR000965">
    <property type="entry name" value="GPR_dom"/>
</dbReference>
<protein>
    <recommendedName>
        <fullName evidence="7">Gamma-glutamyl phosphate reductase</fullName>
        <shortName evidence="7">GPR</shortName>
        <ecNumber evidence="7">1.2.1.41</ecNumber>
    </recommendedName>
    <alternativeName>
        <fullName evidence="7">Glutamate-5-semialdehyde dehydrogenase</fullName>
    </alternativeName>
    <alternativeName>
        <fullName evidence="7">Glutamyl-gamma-semialdehyde dehydrogenase</fullName>
        <shortName evidence="7">GSA dehydrogenase</shortName>
    </alternativeName>
</protein>
<keyword evidence="4 7" id="KW-0521">NADP</keyword>
<keyword evidence="2 7" id="KW-0028">Amino-acid biosynthesis</keyword>
<dbReference type="InterPro" id="IPR016163">
    <property type="entry name" value="Ald_DH_C"/>
</dbReference>
<comment type="pathway">
    <text evidence="1 7">Amino-acid biosynthesis; L-proline biosynthesis; L-glutamate 5-semialdehyde from L-glutamate: step 2/2.</text>
</comment>
<evidence type="ECO:0000256" key="5">
    <source>
        <dbReference type="ARBA" id="ARBA00023002"/>
    </source>
</evidence>
<keyword evidence="5 7" id="KW-0560">Oxidoreductase</keyword>
<dbReference type="GO" id="GO:0004350">
    <property type="term" value="F:glutamate-5-semialdehyde dehydrogenase activity"/>
    <property type="evidence" value="ECO:0007669"/>
    <property type="project" value="UniProtKB-UniRule"/>
</dbReference>
<comment type="subcellular location">
    <subcellularLocation>
        <location evidence="7">Cytoplasm</location>
    </subcellularLocation>
</comment>
<dbReference type="CDD" id="cd07079">
    <property type="entry name" value="ALDH_F18-19_ProA-GPR"/>
    <property type="match status" value="1"/>
</dbReference>
<reference evidence="9" key="1">
    <citation type="journal article" date="2019" name="PLoS Negl. Trop. Dis.">
        <title>Revisiting the worldwide diversity of Leptospira species in the environment.</title>
        <authorList>
            <person name="Vincent A.T."/>
            <person name="Schiettekatte O."/>
            <person name="Bourhy P."/>
            <person name="Veyrier F.J."/>
            <person name="Picardeau M."/>
        </authorList>
    </citation>
    <scope>NUCLEOTIDE SEQUENCE [LARGE SCALE GENOMIC DNA]</scope>
    <source>
        <strain evidence="9">201800277</strain>
    </source>
</reference>
<dbReference type="Gene3D" id="3.40.309.10">
    <property type="entry name" value="Aldehyde Dehydrogenase, Chain A, domain 2"/>
    <property type="match status" value="1"/>
</dbReference>
<proteinExistence type="inferred from homology"/>
<organism evidence="9 10">
    <name type="scientific">Leptospira brenneri</name>
    <dbReference type="NCBI Taxonomy" id="2023182"/>
    <lineage>
        <taxon>Bacteria</taxon>
        <taxon>Pseudomonadati</taxon>
        <taxon>Spirochaetota</taxon>
        <taxon>Spirochaetia</taxon>
        <taxon>Leptospirales</taxon>
        <taxon>Leptospiraceae</taxon>
        <taxon>Leptospira</taxon>
    </lineage>
</organism>
<dbReference type="RefSeq" id="WP_100790616.1">
    <property type="nucleotide sequence ID" value="NZ_NPDQ01000004.1"/>
</dbReference>
<dbReference type="PIRSF" id="PIRSF000151">
    <property type="entry name" value="GPR"/>
    <property type="match status" value="1"/>
</dbReference>
<evidence type="ECO:0000256" key="3">
    <source>
        <dbReference type="ARBA" id="ARBA00022650"/>
    </source>
</evidence>
<dbReference type="GO" id="GO:0050661">
    <property type="term" value="F:NADP binding"/>
    <property type="evidence" value="ECO:0007669"/>
    <property type="project" value="InterPro"/>
</dbReference>
<comment type="function">
    <text evidence="7">Catalyzes the NADPH-dependent reduction of L-glutamate 5-phosphate into L-glutamate 5-semialdehyde and phosphate. The product spontaneously undergoes cyclization to form 1-pyrroline-5-carboxylate.</text>
</comment>
<evidence type="ECO:0000256" key="4">
    <source>
        <dbReference type="ARBA" id="ARBA00022857"/>
    </source>
</evidence>
<dbReference type="AlphaFoldDB" id="A0A2M9Y141"/>
<dbReference type="UniPathway" id="UPA00098">
    <property type="reaction ID" value="UER00360"/>
</dbReference>
<keyword evidence="3 7" id="KW-0641">Proline biosynthesis</keyword>
<keyword evidence="10" id="KW-1185">Reference proteome</keyword>
<dbReference type="NCBIfam" id="NF001221">
    <property type="entry name" value="PRK00197.1"/>
    <property type="match status" value="1"/>
</dbReference>
<dbReference type="GO" id="GO:0005737">
    <property type="term" value="C:cytoplasm"/>
    <property type="evidence" value="ECO:0007669"/>
    <property type="project" value="UniProtKB-SubCell"/>
</dbReference>
<dbReference type="InterPro" id="IPR016162">
    <property type="entry name" value="Ald_DH_N"/>
</dbReference>
<dbReference type="Proteomes" id="UP000297891">
    <property type="component" value="Unassembled WGS sequence"/>
</dbReference>
<evidence type="ECO:0000259" key="8">
    <source>
        <dbReference type="Pfam" id="PF00171"/>
    </source>
</evidence>
<dbReference type="HAMAP" id="MF_00412">
    <property type="entry name" value="ProA"/>
    <property type="match status" value="1"/>
</dbReference>
<name>A0A2M9Y141_9LEPT</name>
<comment type="catalytic activity">
    <reaction evidence="6 7">
        <text>L-glutamate 5-semialdehyde + phosphate + NADP(+) = L-glutamyl 5-phosphate + NADPH + H(+)</text>
        <dbReference type="Rhea" id="RHEA:19541"/>
        <dbReference type="ChEBI" id="CHEBI:15378"/>
        <dbReference type="ChEBI" id="CHEBI:43474"/>
        <dbReference type="ChEBI" id="CHEBI:57783"/>
        <dbReference type="ChEBI" id="CHEBI:58066"/>
        <dbReference type="ChEBI" id="CHEBI:58274"/>
        <dbReference type="ChEBI" id="CHEBI:58349"/>
        <dbReference type="EC" id="1.2.1.41"/>
    </reaction>
</comment>